<dbReference type="Proteomes" id="UP001075354">
    <property type="component" value="Chromosome 7"/>
</dbReference>
<keyword evidence="8" id="KW-0472">Membrane</keyword>
<dbReference type="GO" id="GO:0044389">
    <property type="term" value="F:ubiquitin-like protein ligase binding"/>
    <property type="evidence" value="ECO:0007669"/>
    <property type="project" value="TreeGrafter"/>
</dbReference>
<feature type="chain" id="PRO_5043597081" description="DDRGK domain-containing protein 1" evidence="12">
    <location>
        <begin position="19"/>
        <end position="275"/>
    </location>
</feature>
<comment type="function">
    <text evidence="9">Substrate adapter for ufmylation, the covalent attachment of the ubiquitin-like modifier UFM1 to substrate proteins. Required for ufmylation of Atg9; protects the nervous system during aging, possibly by stabilizing Atg9 and supporting its function.</text>
</comment>
<feature type="region of interest" description="Disordered" evidence="11">
    <location>
        <begin position="101"/>
        <end position="147"/>
    </location>
</feature>
<evidence type="ECO:0000256" key="11">
    <source>
        <dbReference type="SAM" id="MobiDB-lite"/>
    </source>
</evidence>
<comment type="caution">
    <text evidence="13">The sequence shown here is derived from an EMBL/GenBank/DDBJ whole genome shotgun (WGS) entry which is preliminary data.</text>
</comment>
<feature type="signal peptide" evidence="12">
    <location>
        <begin position="1"/>
        <end position="18"/>
    </location>
</feature>
<comment type="subunit">
    <text evidence="10">Interacts with Atg9; the interaction is transient.</text>
</comment>
<protein>
    <recommendedName>
        <fullName evidence="3">DDRGK domain-containing protein 1</fullName>
    </recommendedName>
</protein>
<evidence type="ECO:0000256" key="9">
    <source>
        <dbReference type="ARBA" id="ARBA00049608"/>
    </source>
</evidence>
<dbReference type="Gene3D" id="1.10.10.10">
    <property type="entry name" value="Winged helix-like DNA-binding domain superfamily/Winged helix DNA-binding domain"/>
    <property type="match status" value="1"/>
</dbReference>
<comment type="subcellular location">
    <subcellularLocation>
        <location evidence="1">Endoplasmic reticulum membrane</location>
        <topology evidence="1">Single-pass membrane protein</topology>
    </subcellularLocation>
</comment>
<keyword evidence="4" id="KW-0812">Transmembrane</keyword>
<dbReference type="InterPro" id="IPR036388">
    <property type="entry name" value="WH-like_DNA-bd_sf"/>
</dbReference>
<accession>A0AAV7XNU6</accession>
<dbReference type="SMART" id="SM01128">
    <property type="entry name" value="DDRGK"/>
    <property type="match status" value="1"/>
</dbReference>
<evidence type="ECO:0000256" key="12">
    <source>
        <dbReference type="SAM" id="SignalP"/>
    </source>
</evidence>
<evidence type="ECO:0000256" key="8">
    <source>
        <dbReference type="ARBA" id="ARBA00023136"/>
    </source>
</evidence>
<feature type="region of interest" description="Disordered" evidence="11">
    <location>
        <begin position="19"/>
        <end position="89"/>
    </location>
</feature>
<proteinExistence type="inferred from homology"/>
<feature type="compositionally biased region" description="Low complexity" evidence="11">
    <location>
        <begin position="25"/>
        <end position="41"/>
    </location>
</feature>
<dbReference type="FunFam" id="1.10.10.10:FF:000143">
    <property type="entry name" value="DDRGK domain-containing protein 1"/>
    <property type="match status" value="1"/>
</dbReference>
<keyword evidence="12" id="KW-0732">Signal</keyword>
<evidence type="ECO:0000256" key="5">
    <source>
        <dbReference type="ARBA" id="ARBA00022786"/>
    </source>
</evidence>
<feature type="compositionally biased region" description="Acidic residues" evidence="11">
    <location>
        <begin position="62"/>
        <end position="73"/>
    </location>
</feature>
<dbReference type="PANTHER" id="PTHR48176:SF1">
    <property type="entry name" value="DDRGK DOMAIN-CONTAINING PROTEIN 1"/>
    <property type="match status" value="1"/>
</dbReference>
<evidence type="ECO:0000313" key="13">
    <source>
        <dbReference type="EMBL" id="KAJ1526102.1"/>
    </source>
</evidence>
<evidence type="ECO:0000256" key="2">
    <source>
        <dbReference type="ARBA" id="ARBA00009829"/>
    </source>
</evidence>
<evidence type="ECO:0000256" key="1">
    <source>
        <dbReference type="ARBA" id="ARBA00004389"/>
    </source>
</evidence>
<dbReference type="PANTHER" id="PTHR48176">
    <property type="entry name" value="DDRGK DOMAIN-CONTAINING PROTEIN 1"/>
    <property type="match status" value="1"/>
</dbReference>
<evidence type="ECO:0000313" key="14">
    <source>
        <dbReference type="Proteomes" id="UP001075354"/>
    </source>
</evidence>
<keyword evidence="5" id="KW-0833">Ubl conjugation pathway</keyword>
<dbReference type="Pfam" id="PF09756">
    <property type="entry name" value="DDRGK"/>
    <property type="match status" value="1"/>
</dbReference>
<dbReference type="EMBL" id="JAPTSV010000007">
    <property type="protein sequence ID" value="KAJ1526102.1"/>
    <property type="molecule type" value="Genomic_DNA"/>
</dbReference>
<organism evidence="13 14">
    <name type="scientific">Megalurothrips usitatus</name>
    <name type="common">bean blossom thrips</name>
    <dbReference type="NCBI Taxonomy" id="439358"/>
    <lineage>
        <taxon>Eukaryota</taxon>
        <taxon>Metazoa</taxon>
        <taxon>Ecdysozoa</taxon>
        <taxon>Arthropoda</taxon>
        <taxon>Hexapoda</taxon>
        <taxon>Insecta</taxon>
        <taxon>Pterygota</taxon>
        <taxon>Neoptera</taxon>
        <taxon>Paraneoptera</taxon>
        <taxon>Thysanoptera</taxon>
        <taxon>Terebrantia</taxon>
        <taxon>Thripoidea</taxon>
        <taxon>Thripidae</taxon>
        <taxon>Megalurothrips</taxon>
    </lineage>
</organism>
<sequence>MCCLKATCLFFFLFPGQRDRPVPQPRQQQAGGVRRAQVARGVRQRHRGILLAKTQDESDRDSGDDDRDPDIELPDGKVGAKKLAKLQAKAERKAHLEAELREREERKKRQELEDKEKLKEREKEENEEKRKEEEERKAREEKERKEHEEYLKMKAAFSVEEEGFEEGEEDGESNLLQEFITYIKDNKVVVLEDLASHFRLKTQNVIDRIQDLQSEGVLTGVIDDRGKFIYISEEELESVAKFVKQRGRVSITDLAENSNKLINLNPISRTEATPS</sequence>
<dbReference type="GO" id="GO:0005789">
    <property type="term" value="C:endoplasmic reticulum membrane"/>
    <property type="evidence" value="ECO:0007669"/>
    <property type="project" value="UniProtKB-SubCell"/>
</dbReference>
<reference evidence="13" key="1">
    <citation type="submission" date="2022-12" db="EMBL/GenBank/DDBJ databases">
        <title>Chromosome-level genome assembly of the bean flower thrips Megalurothrips usitatus.</title>
        <authorList>
            <person name="Ma L."/>
            <person name="Liu Q."/>
            <person name="Li H."/>
            <person name="Cai W."/>
        </authorList>
    </citation>
    <scope>NUCLEOTIDE SEQUENCE</scope>
    <source>
        <strain evidence="13">Cailab_2022a</strain>
    </source>
</reference>
<dbReference type="InterPro" id="IPR019153">
    <property type="entry name" value="DDRGK_dom-contain"/>
</dbReference>
<comment type="similarity">
    <text evidence="2">Belongs to the DDRGK1 family.</text>
</comment>
<name>A0AAV7XNU6_9NEOP</name>
<dbReference type="AlphaFoldDB" id="A0AAV7XNU6"/>
<evidence type="ECO:0000256" key="10">
    <source>
        <dbReference type="ARBA" id="ARBA00049687"/>
    </source>
</evidence>
<evidence type="ECO:0000256" key="7">
    <source>
        <dbReference type="ARBA" id="ARBA00022989"/>
    </source>
</evidence>
<keyword evidence="6" id="KW-0256">Endoplasmic reticulum</keyword>
<evidence type="ECO:0000256" key="6">
    <source>
        <dbReference type="ARBA" id="ARBA00022824"/>
    </source>
</evidence>
<dbReference type="SUPFAM" id="SSF46785">
    <property type="entry name" value="Winged helix' DNA-binding domain"/>
    <property type="match status" value="1"/>
</dbReference>
<dbReference type="InterPro" id="IPR050899">
    <property type="entry name" value="DDRGK_domain-containing"/>
</dbReference>
<evidence type="ECO:0000256" key="3">
    <source>
        <dbReference type="ARBA" id="ARBA00018218"/>
    </source>
</evidence>
<dbReference type="InterPro" id="IPR036390">
    <property type="entry name" value="WH_DNA-bd_sf"/>
</dbReference>
<gene>
    <name evidence="13" type="ORF">ONE63_009266</name>
</gene>
<evidence type="ECO:0000256" key="4">
    <source>
        <dbReference type="ARBA" id="ARBA00022692"/>
    </source>
</evidence>
<keyword evidence="7" id="KW-1133">Transmembrane helix</keyword>
<keyword evidence="14" id="KW-1185">Reference proteome</keyword>